<sequence>MNSFRHAELSFSFQGTRLQLNGTCNKTSFMAIACKTCLHGSLMIGALGRPGYQKDARLISMGAPAGCVWCSTAGKEIDTVDRATILYLVMMFSNARYH</sequence>
<dbReference type="RefSeq" id="XP_033572916.1">
    <property type="nucleotide sequence ID" value="XM_033712316.1"/>
</dbReference>
<gene>
    <name evidence="1 3" type="ORF">BDZ99DRAFT_100641</name>
</gene>
<protein>
    <submittedName>
        <fullName evidence="1 3">Uncharacterized protein</fullName>
    </submittedName>
</protein>
<accession>A0A6A6YAW1</accession>
<dbReference type="EMBL" id="MU003708">
    <property type="protein sequence ID" value="KAF2805952.1"/>
    <property type="molecule type" value="Genomic_DNA"/>
</dbReference>
<organism evidence="1">
    <name type="scientific">Mytilinidion resinicola</name>
    <dbReference type="NCBI Taxonomy" id="574789"/>
    <lineage>
        <taxon>Eukaryota</taxon>
        <taxon>Fungi</taxon>
        <taxon>Dikarya</taxon>
        <taxon>Ascomycota</taxon>
        <taxon>Pezizomycotina</taxon>
        <taxon>Dothideomycetes</taxon>
        <taxon>Pleosporomycetidae</taxon>
        <taxon>Mytilinidiales</taxon>
        <taxon>Mytilinidiaceae</taxon>
        <taxon>Mytilinidion</taxon>
    </lineage>
</organism>
<evidence type="ECO:0000313" key="1">
    <source>
        <dbReference type="EMBL" id="KAF2805952.1"/>
    </source>
</evidence>
<dbReference type="GeneID" id="54453209"/>
<proteinExistence type="predicted"/>
<reference evidence="3" key="2">
    <citation type="submission" date="2020-04" db="EMBL/GenBank/DDBJ databases">
        <authorList>
            <consortium name="NCBI Genome Project"/>
        </authorList>
    </citation>
    <scope>NUCLEOTIDE SEQUENCE</scope>
    <source>
        <strain evidence="3">CBS 304.34</strain>
    </source>
</reference>
<evidence type="ECO:0000313" key="3">
    <source>
        <dbReference type="RefSeq" id="XP_033572916.1"/>
    </source>
</evidence>
<keyword evidence="2" id="KW-1185">Reference proteome</keyword>
<reference evidence="1 3" key="1">
    <citation type="journal article" date="2020" name="Stud. Mycol.">
        <title>101 Dothideomycetes genomes: a test case for predicting lifestyles and emergence of pathogens.</title>
        <authorList>
            <person name="Haridas S."/>
            <person name="Albert R."/>
            <person name="Binder M."/>
            <person name="Bloem J."/>
            <person name="Labutti K."/>
            <person name="Salamov A."/>
            <person name="Andreopoulos B."/>
            <person name="Baker S."/>
            <person name="Barry K."/>
            <person name="Bills G."/>
            <person name="Bluhm B."/>
            <person name="Cannon C."/>
            <person name="Castanera R."/>
            <person name="Culley D."/>
            <person name="Daum C."/>
            <person name="Ezra D."/>
            <person name="Gonzalez J."/>
            <person name="Henrissat B."/>
            <person name="Kuo A."/>
            <person name="Liang C."/>
            <person name="Lipzen A."/>
            <person name="Lutzoni F."/>
            <person name="Magnuson J."/>
            <person name="Mondo S."/>
            <person name="Nolan M."/>
            <person name="Ohm R."/>
            <person name="Pangilinan J."/>
            <person name="Park H.-J."/>
            <person name="Ramirez L."/>
            <person name="Alfaro M."/>
            <person name="Sun H."/>
            <person name="Tritt A."/>
            <person name="Yoshinaga Y."/>
            <person name="Zwiers L.-H."/>
            <person name="Turgeon B."/>
            <person name="Goodwin S."/>
            <person name="Spatafora J."/>
            <person name="Crous P."/>
            <person name="Grigoriev I."/>
        </authorList>
    </citation>
    <scope>NUCLEOTIDE SEQUENCE</scope>
    <source>
        <strain evidence="1 3">CBS 304.34</strain>
    </source>
</reference>
<dbReference type="AlphaFoldDB" id="A0A6A6YAW1"/>
<reference evidence="3" key="3">
    <citation type="submission" date="2025-04" db="UniProtKB">
        <authorList>
            <consortium name="RefSeq"/>
        </authorList>
    </citation>
    <scope>IDENTIFICATION</scope>
    <source>
        <strain evidence="3">CBS 304.34</strain>
    </source>
</reference>
<name>A0A6A6YAW1_9PEZI</name>
<dbReference type="Proteomes" id="UP000504636">
    <property type="component" value="Unplaced"/>
</dbReference>
<evidence type="ECO:0000313" key="2">
    <source>
        <dbReference type="Proteomes" id="UP000504636"/>
    </source>
</evidence>